<accession>A0A6B1D8S5</accession>
<name>A0A6B1D8S5_9CHLR</name>
<proteinExistence type="inferred from homology"/>
<evidence type="ECO:0000256" key="1">
    <source>
        <dbReference type="RuleBase" id="RU003943"/>
    </source>
</evidence>
<comment type="similarity">
    <text evidence="1">Belongs to the ABC-3 integral membrane protein family.</text>
</comment>
<keyword evidence="1 2" id="KW-0812">Transmembrane</keyword>
<dbReference type="EMBL" id="VXMH01000068">
    <property type="protein sequence ID" value="MYC95833.1"/>
    <property type="molecule type" value="Genomic_DNA"/>
</dbReference>
<dbReference type="InterPro" id="IPR001626">
    <property type="entry name" value="ABC_TroCD"/>
</dbReference>
<dbReference type="Pfam" id="PF00950">
    <property type="entry name" value="ABC-3"/>
    <property type="match status" value="1"/>
</dbReference>
<keyword evidence="1" id="KW-0813">Transport</keyword>
<evidence type="ECO:0000256" key="2">
    <source>
        <dbReference type="SAM" id="Phobius"/>
    </source>
</evidence>
<dbReference type="GO" id="GO:0043190">
    <property type="term" value="C:ATP-binding cassette (ABC) transporter complex"/>
    <property type="evidence" value="ECO:0007669"/>
    <property type="project" value="InterPro"/>
</dbReference>
<comment type="caution">
    <text evidence="3">The sequence shown here is derived from an EMBL/GenBank/DDBJ whole genome shotgun (WGS) entry which is preliminary data.</text>
</comment>
<keyword evidence="2" id="KW-1133">Transmembrane helix</keyword>
<comment type="subcellular location">
    <subcellularLocation>
        <location evidence="1">Cell membrane</location>
        <topology evidence="1">Multi-pass membrane protein</topology>
    </subcellularLocation>
</comment>
<dbReference type="GO" id="GO:0055085">
    <property type="term" value="P:transmembrane transport"/>
    <property type="evidence" value="ECO:0007669"/>
    <property type="project" value="InterPro"/>
</dbReference>
<gene>
    <name evidence="3" type="ORF">F4X14_12790</name>
</gene>
<organism evidence="3">
    <name type="scientific">Caldilineaceae bacterium SB0661_bin_32</name>
    <dbReference type="NCBI Taxonomy" id="2605255"/>
    <lineage>
        <taxon>Bacteria</taxon>
        <taxon>Bacillati</taxon>
        <taxon>Chloroflexota</taxon>
        <taxon>Caldilineae</taxon>
        <taxon>Caldilineales</taxon>
        <taxon>Caldilineaceae</taxon>
    </lineage>
</organism>
<reference evidence="3" key="1">
    <citation type="submission" date="2019-09" db="EMBL/GenBank/DDBJ databases">
        <title>Characterisation of the sponge microbiome using genome-centric metagenomics.</title>
        <authorList>
            <person name="Engelberts J.P."/>
            <person name="Robbins S.J."/>
            <person name="De Goeij J.M."/>
            <person name="Aranda M."/>
            <person name="Bell S.C."/>
            <person name="Webster N.S."/>
        </authorList>
    </citation>
    <scope>NUCLEOTIDE SEQUENCE</scope>
    <source>
        <strain evidence="3">SB0661_bin_32</strain>
    </source>
</reference>
<feature type="non-terminal residue" evidence="3">
    <location>
        <position position="1"/>
    </location>
</feature>
<evidence type="ECO:0000313" key="3">
    <source>
        <dbReference type="EMBL" id="MYC95833.1"/>
    </source>
</evidence>
<protein>
    <submittedName>
        <fullName evidence="3">Metal ABC transporter permease</fullName>
    </submittedName>
</protein>
<dbReference type="AlphaFoldDB" id="A0A6B1D8S5"/>
<keyword evidence="2" id="KW-0472">Membrane</keyword>
<feature type="transmembrane region" description="Helical" evidence="2">
    <location>
        <begin position="12"/>
        <end position="31"/>
    </location>
</feature>
<sequence>TGLYVSYHFNLPAGPAMTLVASAIFALAVAFRRRAPV</sequence>